<dbReference type="InterPro" id="IPR010727">
    <property type="entry name" value="DUF1302"/>
</dbReference>
<reference evidence="1" key="1">
    <citation type="submission" date="2016-10" db="EMBL/GenBank/DDBJ databases">
        <authorList>
            <person name="de Groot N.N."/>
        </authorList>
    </citation>
    <scope>NUCLEOTIDE SEQUENCE</scope>
</reference>
<dbReference type="SUPFAM" id="SSF56935">
    <property type="entry name" value="Porins"/>
    <property type="match status" value="1"/>
</dbReference>
<evidence type="ECO:0008006" key="2">
    <source>
        <dbReference type="Google" id="ProtNLM"/>
    </source>
</evidence>
<proteinExistence type="predicted"/>
<organism evidence="1">
    <name type="scientific">hydrothermal vent metagenome</name>
    <dbReference type="NCBI Taxonomy" id="652676"/>
    <lineage>
        <taxon>unclassified sequences</taxon>
        <taxon>metagenomes</taxon>
        <taxon>ecological metagenomes</taxon>
    </lineage>
</organism>
<gene>
    <name evidence="1" type="ORF">MNB_SV-13-927</name>
</gene>
<dbReference type="EMBL" id="FPHM01000275">
    <property type="protein sequence ID" value="SFV71588.1"/>
    <property type="molecule type" value="Genomic_DNA"/>
</dbReference>
<sequence>MLSPTTPLKSKLAFLLILLISTLNAETLDDALDGFDDEVAPKKVKVVKDDIMDGFDDEPIVNSAKDKDDRLVVGLLGDFTGKLTQQVAYSYSDDSPHDNISSLKSSLFLDYEHKFNNGFKVKTNAKAYYDAIYSIRGRKKYSKDELNELESEVELFDAYVEGSLADNVDIKLGRQVVVWGRSDTIRVTDVLNPLDNRRPGMVDIEDLRLPVAMAKLDYFVGDWRITPIAVLEQRFSKNPPAGSAFNPRPNVPKDKDYSDVTPALSIGAEFSGWDVNFYASQLRDDNGYFENGKIKHDKVNMFGTAINVLQGSWLLKSELAHFDGLKYSSTPNKEFKRTDALIGLEYNGFADTMVSYDVAVKNIHNYDARLKNEMSPLKERNYQHAFRVSKDFMNATLTANYLISLFGSKMDEGGFQRAWVKYDIADGIYANFGVVDYIGGSKRFDVVSNNDMVFMDVTYSF</sequence>
<dbReference type="Pfam" id="PF06980">
    <property type="entry name" value="DUF1302"/>
    <property type="match status" value="1"/>
</dbReference>
<evidence type="ECO:0000313" key="1">
    <source>
        <dbReference type="EMBL" id="SFV71588.1"/>
    </source>
</evidence>
<dbReference type="AlphaFoldDB" id="A0A1W1D0F6"/>
<name>A0A1W1D0F6_9ZZZZ</name>
<protein>
    <recommendedName>
        <fullName evidence="2">DUF1302 domain-containing protein</fullName>
    </recommendedName>
</protein>
<accession>A0A1W1D0F6</accession>